<evidence type="ECO:0000313" key="2">
    <source>
        <dbReference type="Proteomes" id="UP000070119"/>
    </source>
</evidence>
<evidence type="ECO:0000313" key="1">
    <source>
        <dbReference type="EMBL" id="KWZ52616.1"/>
    </source>
</evidence>
<dbReference type="AlphaFoldDB" id="A0AA40UUF9"/>
<organism evidence="1 2">
    <name type="scientific">Burkholderia ubonensis</name>
    <dbReference type="NCBI Taxonomy" id="101571"/>
    <lineage>
        <taxon>Bacteria</taxon>
        <taxon>Pseudomonadati</taxon>
        <taxon>Pseudomonadota</taxon>
        <taxon>Betaproteobacteria</taxon>
        <taxon>Burkholderiales</taxon>
        <taxon>Burkholderiaceae</taxon>
        <taxon>Burkholderia</taxon>
        <taxon>Burkholderia cepacia complex</taxon>
    </lineage>
</organism>
<protein>
    <recommendedName>
        <fullName evidence="3">MarR family transcriptional regulator</fullName>
    </recommendedName>
</protein>
<dbReference type="InterPro" id="IPR036390">
    <property type="entry name" value="WH_DNA-bd_sf"/>
</dbReference>
<sequence>MHSIDLLDDDCFALRQASRHISKLYEHHLSAVDITPTQFTILGTLVVSMRSTNDAPQSEVAKRVMCGSAADQRRWVGIFQGSSAS</sequence>
<accession>A0AA40UUF9</accession>
<dbReference type="Gene3D" id="1.10.10.10">
    <property type="entry name" value="Winged helix-like DNA-binding domain superfamily/Winged helix DNA-binding domain"/>
    <property type="match status" value="1"/>
</dbReference>
<dbReference type="EMBL" id="LNJU01000005">
    <property type="protein sequence ID" value="KWZ52616.1"/>
    <property type="molecule type" value="Genomic_DNA"/>
</dbReference>
<proteinExistence type="predicted"/>
<dbReference type="InterPro" id="IPR036388">
    <property type="entry name" value="WH-like_DNA-bd_sf"/>
</dbReference>
<comment type="caution">
    <text evidence="1">The sequence shown here is derived from an EMBL/GenBank/DDBJ whole genome shotgun (WGS) entry which is preliminary data.</text>
</comment>
<dbReference type="Proteomes" id="UP000070119">
    <property type="component" value="Chromosome 2"/>
</dbReference>
<name>A0AA40UUF9_9BURK</name>
<evidence type="ECO:0008006" key="3">
    <source>
        <dbReference type="Google" id="ProtNLM"/>
    </source>
</evidence>
<gene>
    <name evidence="1" type="ORF">WK57_26500</name>
</gene>
<reference evidence="1 2" key="1">
    <citation type="submission" date="2015-11" db="EMBL/GenBank/DDBJ databases">
        <authorList>
            <person name="Sahl J."/>
            <person name="Wagner D."/>
            <person name="Keim P."/>
        </authorList>
    </citation>
    <scope>NUCLEOTIDE SEQUENCE [LARGE SCALE GENOMIC DNA]</scope>
    <source>
        <strain evidence="1 2">MSMB1157</strain>
    </source>
</reference>
<dbReference type="SUPFAM" id="SSF46785">
    <property type="entry name" value="Winged helix' DNA-binding domain"/>
    <property type="match status" value="1"/>
</dbReference>